<evidence type="ECO:0000313" key="2">
    <source>
        <dbReference type="Proteomes" id="UP001596137"/>
    </source>
</evidence>
<dbReference type="EMBL" id="JBHSRF010000024">
    <property type="protein sequence ID" value="MFC6083073.1"/>
    <property type="molecule type" value="Genomic_DNA"/>
</dbReference>
<keyword evidence="2" id="KW-1185">Reference proteome</keyword>
<dbReference type="RefSeq" id="WP_380754401.1">
    <property type="nucleotide sequence ID" value="NZ_JBHSRF010000024.1"/>
</dbReference>
<dbReference type="PANTHER" id="PTHR38479">
    <property type="entry name" value="LMO0824 PROTEIN"/>
    <property type="match status" value="1"/>
</dbReference>
<protein>
    <submittedName>
        <fullName evidence="1">DNA glycosylase AlkZ-like family protein</fullName>
    </submittedName>
</protein>
<gene>
    <name evidence="1" type="ORF">ACFP1K_18015</name>
</gene>
<sequence length="362" mass="39642">MAGVIDVGRASWLGFRWQGHGLGGSCADDVLERLLLLGFQDSRQVGAAQSMIQRTRGVRSKRVGEAISPDGPLVSMWSWRVAPHAHPVERLDFVRDVLAPREPDQGGAARVEAVGEVAAALGAVVTGPMSKGEASGEVTERVRGELVEWCSRCEARHVPDTLFRVAGRQAQIVLGGGEQRAAMLYPRPEHRQEKAENPRLETLNTYLQVNGPTTRTLFRDWLDGGTTSTSGLWKELDDLVRVQIGPRRYDLPEAMLDAVRNAPEPAGVVLVPANDPYLRQVDRALLVPDAKRRGQVWRPLSGPGALLVDGEVAGTWRYRRSDRELTVSAFDRVPPARREEAEKSAALAAEAVGDDHPKVVWA</sequence>
<proteinExistence type="predicted"/>
<dbReference type="PANTHER" id="PTHR38479:SF2">
    <property type="entry name" value="WINGED HELIX DNA-BINDING DOMAIN-CONTAINING PROTEIN"/>
    <property type="match status" value="1"/>
</dbReference>
<name>A0ABW1NJK8_9ACTN</name>
<dbReference type="InterPro" id="IPR009351">
    <property type="entry name" value="AlkZ-like"/>
</dbReference>
<dbReference type="Pfam" id="PF06224">
    <property type="entry name" value="AlkZ-like"/>
    <property type="match status" value="1"/>
</dbReference>
<comment type="caution">
    <text evidence="1">The sequence shown here is derived from an EMBL/GenBank/DDBJ whole genome shotgun (WGS) entry which is preliminary data.</text>
</comment>
<reference evidence="2" key="1">
    <citation type="journal article" date="2019" name="Int. J. Syst. Evol. Microbiol.">
        <title>The Global Catalogue of Microorganisms (GCM) 10K type strain sequencing project: providing services to taxonomists for standard genome sequencing and annotation.</title>
        <authorList>
            <consortium name="The Broad Institute Genomics Platform"/>
            <consortium name="The Broad Institute Genome Sequencing Center for Infectious Disease"/>
            <person name="Wu L."/>
            <person name="Ma J."/>
        </authorList>
    </citation>
    <scope>NUCLEOTIDE SEQUENCE [LARGE SCALE GENOMIC DNA]</scope>
    <source>
        <strain evidence="2">JCM 30346</strain>
    </source>
</reference>
<accession>A0ABW1NJK8</accession>
<dbReference type="Proteomes" id="UP001596137">
    <property type="component" value="Unassembled WGS sequence"/>
</dbReference>
<evidence type="ECO:0000313" key="1">
    <source>
        <dbReference type="EMBL" id="MFC6083073.1"/>
    </source>
</evidence>
<organism evidence="1 2">
    <name type="scientific">Sphaerisporangium aureirubrum</name>
    <dbReference type="NCBI Taxonomy" id="1544736"/>
    <lineage>
        <taxon>Bacteria</taxon>
        <taxon>Bacillati</taxon>
        <taxon>Actinomycetota</taxon>
        <taxon>Actinomycetes</taxon>
        <taxon>Streptosporangiales</taxon>
        <taxon>Streptosporangiaceae</taxon>
        <taxon>Sphaerisporangium</taxon>
    </lineage>
</organism>